<dbReference type="AlphaFoldDB" id="L5K9P8"/>
<dbReference type="Proteomes" id="UP000010552">
    <property type="component" value="Unassembled WGS sequence"/>
</dbReference>
<sequence>MPGPPQLEGLGEGASDSWLHSPGLESFHLRGDKKRWQFASPGVDALATGPGCALKELLEDAELEPVAEILRAVPTPYLTSVTAAEMMNTRADPRRPSQEASFSHRSARPGLWRVRWLLPPGVLDLASDTRLCIQTTRLGKAPRSGTRPVAPGT</sequence>
<evidence type="ECO:0000313" key="1">
    <source>
        <dbReference type="EMBL" id="ELK08265.1"/>
    </source>
</evidence>
<accession>L5K9P8</accession>
<name>L5K9P8_PTEAL</name>
<proteinExistence type="predicted"/>
<protein>
    <submittedName>
        <fullName evidence="1">Uncharacterized protein</fullName>
    </submittedName>
</protein>
<reference evidence="2" key="1">
    <citation type="journal article" date="2013" name="Science">
        <title>Comparative analysis of bat genomes provides insight into the evolution of flight and immunity.</title>
        <authorList>
            <person name="Zhang G."/>
            <person name="Cowled C."/>
            <person name="Shi Z."/>
            <person name="Huang Z."/>
            <person name="Bishop-Lilly K.A."/>
            <person name="Fang X."/>
            <person name="Wynne J.W."/>
            <person name="Xiong Z."/>
            <person name="Baker M.L."/>
            <person name="Zhao W."/>
            <person name="Tachedjian M."/>
            <person name="Zhu Y."/>
            <person name="Zhou P."/>
            <person name="Jiang X."/>
            <person name="Ng J."/>
            <person name="Yang L."/>
            <person name="Wu L."/>
            <person name="Xiao J."/>
            <person name="Feng Y."/>
            <person name="Chen Y."/>
            <person name="Sun X."/>
            <person name="Zhang Y."/>
            <person name="Marsh G.A."/>
            <person name="Crameri G."/>
            <person name="Broder C.C."/>
            <person name="Frey K.G."/>
            <person name="Wang L.F."/>
            <person name="Wang J."/>
        </authorList>
    </citation>
    <scope>NUCLEOTIDE SEQUENCE [LARGE SCALE GENOMIC DNA]</scope>
</reference>
<dbReference type="EMBL" id="KB030901">
    <property type="protein sequence ID" value="ELK08265.1"/>
    <property type="molecule type" value="Genomic_DNA"/>
</dbReference>
<dbReference type="InParanoid" id="L5K9P8"/>
<evidence type="ECO:0000313" key="2">
    <source>
        <dbReference type="Proteomes" id="UP000010552"/>
    </source>
</evidence>
<keyword evidence="2" id="KW-1185">Reference proteome</keyword>
<organism evidence="1 2">
    <name type="scientific">Pteropus alecto</name>
    <name type="common">Black flying fox</name>
    <dbReference type="NCBI Taxonomy" id="9402"/>
    <lineage>
        <taxon>Eukaryota</taxon>
        <taxon>Metazoa</taxon>
        <taxon>Chordata</taxon>
        <taxon>Craniata</taxon>
        <taxon>Vertebrata</taxon>
        <taxon>Euteleostomi</taxon>
        <taxon>Mammalia</taxon>
        <taxon>Eutheria</taxon>
        <taxon>Laurasiatheria</taxon>
        <taxon>Chiroptera</taxon>
        <taxon>Yinpterochiroptera</taxon>
        <taxon>Pteropodoidea</taxon>
        <taxon>Pteropodidae</taxon>
        <taxon>Pteropodinae</taxon>
        <taxon>Pteropus</taxon>
    </lineage>
</organism>
<gene>
    <name evidence="1" type="ORF">PAL_GLEAN10001166</name>
</gene>